<accession>Q0G121</accession>
<evidence type="ECO:0000313" key="2">
    <source>
        <dbReference type="EMBL" id="EAU40818.1"/>
    </source>
</evidence>
<dbReference type="InterPro" id="IPR022376">
    <property type="entry name" value="PQQ_CXXCW"/>
</dbReference>
<dbReference type="STRING" id="217511.GCA_001463845_01898"/>
<dbReference type="PROSITE" id="PS50206">
    <property type="entry name" value="RHODANESE_3"/>
    <property type="match status" value="1"/>
</dbReference>
<gene>
    <name evidence="2" type="ORF">FP2506_18059</name>
</gene>
<dbReference type="InterPro" id="IPR001763">
    <property type="entry name" value="Rhodanese-like_dom"/>
</dbReference>
<feature type="domain" description="Rhodanese" evidence="1">
    <location>
        <begin position="130"/>
        <end position="180"/>
    </location>
</feature>
<organism evidence="2 3">
    <name type="scientific">Fulvimarina pelagi HTCC2506</name>
    <dbReference type="NCBI Taxonomy" id="314231"/>
    <lineage>
        <taxon>Bacteria</taxon>
        <taxon>Pseudomonadati</taxon>
        <taxon>Pseudomonadota</taxon>
        <taxon>Alphaproteobacteria</taxon>
        <taxon>Hyphomicrobiales</taxon>
        <taxon>Aurantimonadaceae</taxon>
        <taxon>Fulvimarina</taxon>
    </lineage>
</organism>
<dbReference type="EMBL" id="AATP01000005">
    <property type="protein sequence ID" value="EAU40818.1"/>
    <property type="molecule type" value="Genomic_DNA"/>
</dbReference>
<reference evidence="2 3" key="1">
    <citation type="journal article" date="2010" name="J. Bacteriol.">
        <title>Genome sequence of Fulvimarina pelagi HTCC2506T, a Mn(II)-oxidizing alphaproteobacterium possessing an aerobic anoxygenic photosynthetic gene cluster and Xanthorhodopsin.</title>
        <authorList>
            <person name="Kang I."/>
            <person name="Oh H.M."/>
            <person name="Lim S.I."/>
            <person name="Ferriera S."/>
            <person name="Giovannoni S.J."/>
            <person name="Cho J.C."/>
        </authorList>
    </citation>
    <scope>NUCLEOTIDE SEQUENCE [LARGE SCALE GENOMIC DNA]</scope>
    <source>
        <strain evidence="2 3">HTCC2506</strain>
    </source>
</reference>
<proteinExistence type="predicted"/>
<dbReference type="eggNOG" id="COG0607">
    <property type="taxonomic scope" value="Bacteria"/>
</dbReference>
<evidence type="ECO:0000259" key="1">
    <source>
        <dbReference type="PROSITE" id="PS50206"/>
    </source>
</evidence>
<dbReference type="Gene3D" id="3.40.250.10">
    <property type="entry name" value="Rhodanese-like domain"/>
    <property type="match status" value="1"/>
</dbReference>
<sequence>MAFLAAGAHVAHGASPAVVDESAELSVDTVIEPDGYKMSDYRSPVPSALAGGTVIDTEEARRLHEAGVPFIDVLPRPPKPKGLPEGIYWRPKPRKDIPGSVWLVDTGYGELTPMMKKYLLNGLDSAVAGDRSKPIVVYCDRDCWMSYNAAKRAIENGFTSIHWYPDGVQGWEEAGYPLERTEPLDRPDE</sequence>
<comment type="caution">
    <text evidence="2">The sequence shown here is derived from an EMBL/GenBank/DDBJ whole genome shotgun (WGS) entry which is preliminary data.</text>
</comment>
<keyword evidence="3" id="KW-1185">Reference proteome</keyword>
<evidence type="ECO:0000313" key="3">
    <source>
        <dbReference type="Proteomes" id="UP000004310"/>
    </source>
</evidence>
<protein>
    <recommendedName>
        <fullName evidence="1">Rhodanese domain-containing protein</fullName>
    </recommendedName>
</protein>
<dbReference type="HOGENOM" id="CLU_094703_0_0_5"/>
<dbReference type="NCBIfam" id="TIGR03865">
    <property type="entry name" value="PQQ_CXXCW"/>
    <property type="match status" value="1"/>
</dbReference>
<dbReference type="Pfam" id="PF00581">
    <property type="entry name" value="Rhodanese"/>
    <property type="match status" value="1"/>
</dbReference>
<dbReference type="CDD" id="cd00158">
    <property type="entry name" value="RHOD"/>
    <property type="match status" value="1"/>
</dbReference>
<dbReference type="InterPro" id="IPR036873">
    <property type="entry name" value="Rhodanese-like_dom_sf"/>
</dbReference>
<name>Q0G121_9HYPH</name>
<dbReference type="Proteomes" id="UP000004310">
    <property type="component" value="Unassembled WGS sequence"/>
</dbReference>
<dbReference type="SUPFAM" id="SSF52821">
    <property type="entry name" value="Rhodanese/Cell cycle control phosphatase"/>
    <property type="match status" value="1"/>
</dbReference>
<dbReference type="AlphaFoldDB" id="Q0G121"/>